<name>A0ABT9NDK4_9ACTO</name>
<keyword evidence="2" id="KW-0597">Phosphoprotein</keyword>
<feature type="modified residue" description="4-aspartylphosphate" evidence="2">
    <location>
        <position position="52"/>
    </location>
</feature>
<dbReference type="InterPro" id="IPR011006">
    <property type="entry name" value="CheY-like_superfamily"/>
</dbReference>
<dbReference type="CDD" id="cd00383">
    <property type="entry name" value="trans_reg_C"/>
    <property type="match status" value="1"/>
</dbReference>
<dbReference type="SMART" id="SM00448">
    <property type="entry name" value="REC"/>
    <property type="match status" value="1"/>
</dbReference>
<comment type="caution">
    <text evidence="6">The sequence shown here is derived from an EMBL/GenBank/DDBJ whole genome shotgun (WGS) entry which is preliminary data.</text>
</comment>
<feature type="DNA-binding region" description="OmpR/PhoB-type" evidence="3">
    <location>
        <begin position="125"/>
        <end position="223"/>
    </location>
</feature>
<evidence type="ECO:0000256" key="3">
    <source>
        <dbReference type="PROSITE-ProRule" id="PRU01091"/>
    </source>
</evidence>
<dbReference type="PROSITE" id="PS51755">
    <property type="entry name" value="OMPR_PHOB"/>
    <property type="match status" value="1"/>
</dbReference>
<dbReference type="InterPro" id="IPR001867">
    <property type="entry name" value="OmpR/PhoB-type_DNA-bd"/>
</dbReference>
<evidence type="ECO:0000313" key="7">
    <source>
        <dbReference type="Proteomes" id="UP001235966"/>
    </source>
</evidence>
<dbReference type="CDD" id="cd19935">
    <property type="entry name" value="REC_OmpR_CusR-like"/>
    <property type="match status" value="1"/>
</dbReference>
<evidence type="ECO:0000259" key="5">
    <source>
        <dbReference type="PROSITE" id="PS51755"/>
    </source>
</evidence>
<dbReference type="PROSITE" id="PS50110">
    <property type="entry name" value="RESPONSE_REGULATORY"/>
    <property type="match status" value="1"/>
</dbReference>
<dbReference type="Pfam" id="PF00072">
    <property type="entry name" value="Response_reg"/>
    <property type="match status" value="1"/>
</dbReference>
<dbReference type="SUPFAM" id="SSF46894">
    <property type="entry name" value="C-terminal effector domain of the bipartite response regulators"/>
    <property type="match status" value="1"/>
</dbReference>
<feature type="domain" description="OmpR/PhoB-type" evidence="5">
    <location>
        <begin position="125"/>
        <end position="223"/>
    </location>
</feature>
<keyword evidence="1 3" id="KW-0238">DNA-binding</keyword>
<dbReference type="SMART" id="SM00862">
    <property type="entry name" value="Trans_reg_C"/>
    <property type="match status" value="1"/>
</dbReference>
<dbReference type="EMBL" id="JAUSQW010000001">
    <property type="protein sequence ID" value="MDP9801600.1"/>
    <property type="molecule type" value="Genomic_DNA"/>
</dbReference>
<dbReference type="InterPro" id="IPR016032">
    <property type="entry name" value="Sig_transdc_resp-reg_C-effctor"/>
</dbReference>
<organism evidence="6 7">
    <name type="scientific">Arcanobacterium wilhelmae</name>
    <dbReference type="NCBI Taxonomy" id="1803177"/>
    <lineage>
        <taxon>Bacteria</taxon>
        <taxon>Bacillati</taxon>
        <taxon>Actinomycetota</taxon>
        <taxon>Actinomycetes</taxon>
        <taxon>Actinomycetales</taxon>
        <taxon>Actinomycetaceae</taxon>
        <taxon>Arcanobacterium</taxon>
    </lineage>
</organism>
<evidence type="ECO:0000256" key="1">
    <source>
        <dbReference type="ARBA" id="ARBA00023125"/>
    </source>
</evidence>
<dbReference type="PANTHER" id="PTHR48111:SF36">
    <property type="entry name" value="TRANSCRIPTIONAL REGULATORY PROTEIN CUTR"/>
    <property type="match status" value="1"/>
</dbReference>
<dbReference type="PANTHER" id="PTHR48111">
    <property type="entry name" value="REGULATOR OF RPOS"/>
    <property type="match status" value="1"/>
</dbReference>
<sequence>MMRILLIEDHVPLAQSIVRGLKAEGMVVDHVENGIEGSWLARNNPYDVIICDIMLPGKNGYQIVRELRQAQVWTPVLMLTAKDGEYDQADAFDLGADDYLIKPFHFVVLVARLRALARRGAPARPAVFTCGPITIDPAAHLASAGGAPLELSATEFALLSFLVRRAGEVLSKPEILDNVWGADFSGSENIVEVYVRKIRTHLARAGVGDMIHTVRGAGYRLEVAGVIG</sequence>
<proteinExistence type="predicted"/>
<dbReference type="Gene3D" id="1.10.10.10">
    <property type="entry name" value="Winged helix-like DNA-binding domain superfamily/Winged helix DNA-binding domain"/>
    <property type="match status" value="1"/>
</dbReference>
<evidence type="ECO:0000256" key="2">
    <source>
        <dbReference type="PROSITE-ProRule" id="PRU00169"/>
    </source>
</evidence>
<accession>A0ABT9NDK4</accession>
<dbReference type="InterPro" id="IPR001789">
    <property type="entry name" value="Sig_transdc_resp-reg_receiver"/>
</dbReference>
<dbReference type="RefSeq" id="WP_278059771.1">
    <property type="nucleotide sequence ID" value="NZ_CP121247.1"/>
</dbReference>
<reference evidence="6 7" key="1">
    <citation type="submission" date="2023-07" db="EMBL/GenBank/DDBJ databases">
        <title>Sequencing the genomes of 1000 actinobacteria strains.</title>
        <authorList>
            <person name="Klenk H.-P."/>
        </authorList>
    </citation>
    <scope>NUCLEOTIDE SEQUENCE [LARGE SCALE GENOMIC DNA]</scope>
    <source>
        <strain evidence="6 7">DSM 102162</strain>
    </source>
</reference>
<dbReference type="GO" id="GO:0003677">
    <property type="term" value="F:DNA binding"/>
    <property type="evidence" value="ECO:0007669"/>
    <property type="project" value="UniProtKB-KW"/>
</dbReference>
<dbReference type="InterPro" id="IPR039420">
    <property type="entry name" value="WalR-like"/>
</dbReference>
<dbReference type="Proteomes" id="UP001235966">
    <property type="component" value="Unassembled WGS sequence"/>
</dbReference>
<protein>
    <submittedName>
        <fullName evidence="6">DNA-binding response OmpR family regulator</fullName>
    </submittedName>
</protein>
<feature type="domain" description="Response regulatory" evidence="4">
    <location>
        <begin position="3"/>
        <end position="117"/>
    </location>
</feature>
<keyword evidence="7" id="KW-1185">Reference proteome</keyword>
<gene>
    <name evidence="6" type="ORF">J2S49_001676</name>
</gene>
<dbReference type="Gene3D" id="3.40.50.2300">
    <property type="match status" value="1"/>
</dbReference>
<evidence type="ECO:0000313" key="6">
    <source>
        <dbReference type="EMBL" id="MDP9801600.1"/>
    </source>
</evidence>
<dbReference type="InterPro" id="IPR036388">
    <property type="entry name" value="WH-like_DNA-bd_sf"/>
</dbReference>
<evidence type="ECO:0000259" key="4">
    <source>
        <dbReference type="PROSITE" id="PS50110"/>
    </source>
</evidence>
<dbReference type="SUPFAM" id="SSF52172">
    <property type="entry name" value="CheY-like"/>
    <property type="match status" value="1"/>
</dbReference>
<dbReference type="Pfam" id="PF00486">
    <property type="entry name" value="Trans_reg_C"/>
    <property type="match status" value="1"/>
</dbReference>